<dbReference type="PROSITE" id="PS50111">
    <property type="entry name" value="CHEMOTAXIS_TRANSDUC_2"/>
    <property type="match status" value="1"/>
</dbReference>
<name>A0AAX3E2F8_RHOPL</name>
<evidence type="ECO:0000256" key="6">
    <source>
        <dbReference type="SAM" id="Phobius"/>
    </source>
</evidence>
<dbReference type="GO" id="GO:0004888">
    <property type="term" value="F:transmembrane signaling receptor activity"/>
    <property type="evidence" value="ECO:0007669"/>
    <property type="project" value="InterPro"/>
</dbReference>
<dbReference type="Pfam" id="PF00015">
    <property type="entry name" value="MCPsignal"/>
    <property type="match status" value="1"/>
</dbReference>
<dbReference type="CDD" id="cd00130">
    <property type="entry name" value="PAS"/>
    <property type="match status" value="1"/>
</dbReference>
<evidence type="ECO:0000259" key="10">
    <source>
        <dbReference type="PROSITE" id="PS50885"/>
    </source>
</evidence>
<dbReference type="PANTHER" id="PTHR32089">
    <property type="entry name" value="METHYL-ACCEPTING CHEMOTAXIS PROTEIN MCPB"/>
    <property type="match status" value="1"/>
</dbReference>
<feature type="transmembrane region" description="Helical" evidence="6">
    <location>
        <begin position="343"/>
        <end position="367"/>
    </location>
</feature>
<dbReference type="SMART" id="SM00283">
    <property type="entry name" value="MA"/>
    <property type="match status" value="1"/>
</dbReference>
<evidence type="ECO:0000256" key="3">
    <source>
        <dbReference type="ARBA" id="ARBA00023224"/>
    </source>
</evidence>
<keyword evidence="6" id="KW-1133">Transmembrane helix</keyword>
<comment type="subcellular location">
    <subcellularLocation>
        <location evidence="1">Cell inner membrane</location>
        <topology evidence="1">Multi-pass membrane protein</topology>
    </subcellularLocation>
</comment>
<feature type="domain" description="HAMP" evidence="10">
    <location>
        <begin position="370"/>
        <end position="422"/>
    </location>
</feature>
<keyword evidence="2" id="KW-1003">Cell membrane</keyword>
<keyword evidence="2" id="KW-0997">Cell inner membrane</keyword>
<evidence type="ECO:0000256" key="5">
    <source>
        <dbReference type="PROSITE-ProRule" id="PRU00284"/>
    </source>
</evidence>
<dbReference type="RefSeq" id="WP_264076042.1">
    <property type="nucleotide sequence ID" value="NZ_CP076676.1"/>
</dbReference>
<dbReference type="GO" id="GO:0007165">
    <property type="term" value="P:signal transduction"/>
    <property type="evidence" value="ECO:0007669"/>
    <property type="project" value="UniProtKB-KW"/>
</dbReference>
<evidence type="ECO:0000313" key="12">
    <source>
        <dbReference type="Proteomes" id="UP001163166"/>
    </source>
</evidence>
<dbReference type="InterPro" id="IPR013655">
    <property type="entry name" value="PAS_fold_3"/>
</dbReference>
<dbReference type="Gene3D" id="3.30.450.20">
    <property type="entry name" value="PAS domain"/>
    <property type="match status" value="1"/>
</dbReference>
<gene>
    <name evidence="11" type="ORF">KQX62_08285</name>
</gene>
<feature type="domain" description="Methyl-accepting transducer" evidence="7">
    <location>
        <begin position="453"/>
        <end position="696"/>
    </location>
</feature>
<dbReference type="Pfam" id="PF12729">
    <property type="entry name" value="4HB_MCP_1"/>
    <property type="match status" value="1"/>
</dbReference>
<keyword evidence="6" id="KW-0472">Membrane</keyword>
<dbReference type="InterPro" id="IPR000014">
    <property type="entry name" value="PAS"/>
</dbReference>
<dbReference type="Gene3D" id="6.10.340.10">
    <property type="match status" value="1"/>
</dbReference>
<organism evidence="11 12">
    <name type="scientific">Rhodopseudomonas palustris</name>
    <dbReference type="NCBI Taxonomy" id="1076"/>
    <lineage>
        <taxon>Bacteria</taxon>
        <taxon>Pseudomonadati</taxon>
        <taxon>Pseudomonadota</taxon>
        <taxon>Alphaproteobacteria</taxon>
        <taxon>Hyphomicrobiales</taxon>
        <taxon>Nitrobacteraceae</taxon>
        <taxon>Rhodopseudomonas</taxon>
    </lineage>
</organism>
<evidence type="ECO:0000313" key="11">
    <source>
        <dbReference type="EMBL" id="UYO41276.1"/>
    </source>
</evidence>
<dbReference type="PRINTS" id="PR00260">
    <property type="entry name" value="CHEMTRNSDUCR"/>
</dbReference>
<dbReference type="InterPro" id="IPR035965">
    <property type="entry name" value="PAS-like_dom_sf"/>
</dbReference>
<dbReference type="SUPFAM" id="SSF158472">
    <property type="entry name" value="HAMP domain-like"/>
    <property type="match status" value="1"/>
</dbReference>
<dbReference type="InterPro" id="IPR004089">
    <property type="entry name" value="MCPsignal_dom"/>
</dbReference>
<dbReference type="GO" id="GO:0006935">
    <property type="term" value="P:chemotaxis"/>
    <property type="evidence" value="ECO:0007669"/>
    <property type="project" value="InterPro"/>
</dbReference>
<dbReference type="CDD" id="cd06225">
    <property type="entry name" value="HAMP"/>
    <property type="match status" value="1"/>
</dbReference>
<dbReference type="GO" id="GO:0005886">
    <property type="term" value="C:plasma membrane"/>
    <property type="evidence" value="ECO:0007669"/>
    <property type="project" value="UniProtKB-SubCell"/>
</dbReference>
<evidence type="ECO:0000259" key="8">
    <source>
        <dbReference type="PROSITE" id="PS50112"/>
    </source>
</evidence>
<dbReference type="PROSITE" id="PS50192">
    <property type="entry name" value="T_SNARE"/>
    <property type="match status" value="1"/>
</dbReference>
<comment type="similarity">
    <text evidence="4">Belongs to the methyl-accepting chemotaxis (MCP) protein family.</text>
</comment>
<dbReference type="EMBL" id="CP076676">
    <property type="protein sequence ID" value="UYO41276.1"/>
    <property type="molecule type" value="Genomic_DNA"/>
</dbReference>
<evidence type="ECO:0000256" key="1">
    <source>
        <dbReference type="ARBA" id="ARBA00004429"/>
    </source>
</evidence>
<dbReference type="InterPro" id="IPR004090">
    <property type="entry name" value="Chemotax_Me-accpt_rcpt"/>
</dbReference>
<dbReference type="SUPFAM" id="SSF55785">
    <property type="entry name" value="PYP-like sensor domain (PAS domain)"/>
    <property type="match status" value="1"/>
</dbReference>
<dbReference type="PROSITE" id="PS50885">
    <property type="entry name" value="HAMP"/>
    <property type="match status" value="1"/>
</dbReference>
<feature type="transmembrane region" description="Helical" evidence="6">
    <location>
        <begin position="168"/>
        <end position="190"/>
    </location>
</feature>
<dbReference type="Pfam" id="PF08447">
    <property type="entry name" value="PAS_3"/>
    <property type="match status" value="1"/>
</dbReference>
<dbReference type="SUPFAM" id="SSF58104">
    <property type="entry name" value="Methyl-accepting chemotaxis protein (MCP) signaling domain"/>
    <property type="match status" value="1"/>
</dbReference>
<dbReference type="Pfam" id="PF00672">
    <property type="entry name" value="HAMP"/>
    <property type="match status" value="1"/>
</dbReference>
<dbReference type="Gene3D" id="1.10.287.950">
    <property type="entry name" value="Methyl-accepting chemotaxis protein"/>
    <property type="match status" value="1"/>
</dbReference>
<evidence type="ECO:0000259" key="7">
    <source>
        <dbReference type="PROSITE" id="PS50111"/>
    </source>
</evidence>
<reference evidence="11" key="1">
    <citation type="journal article" date="2022" name="Biol. Control">
        <title>In silico genomic analysis of Rhodopseudomonas palustris strains revealed potential biocontrol agents and crop yield enhancers.</title>
        <authorList>
            <person name="Surachat K."/>
            <person name="Kantachote D."/>
            <person name="Deachamag P."/>
            <person name="Wonglapsuwan M."/>
        </authorList>
    </citation>
    <scope>NUCLEOTIDE SEQUENCE</scope>
    <source>
        <strain evidence="11">TLS06</strain>
    </source>
</reference>
<dbReference type="InterPro" id="IPR000727">
    <property type="entry name" value="T_SNARE_dom"/>
</dbReference>
<proteinExistence type="inferred from homology"/>
<evidence type="ECO:0000256" key="4">
    <source>
        <dbReference type="ARBA" id="ARBA00029447"/>
    </source>
</evidence>
<dbReference type="SMART" id="SM00304">
    <property type="entry name" value="HAMP"/>
    <property type="match status" value="2"/>
</dbReference>
<accession>A0AAX3E2F8</accession>
<dbReference type="InterPro" id="IPR003660">
    <property type="entry name" value="HAMP_dom"/>
</dbReference>
<dbReference type="PANTHER" id="PTHR32089:SF112">
    <property type="entry name" value="LYSOZYME-LIKE PROTEIN-RELATED"/>
    <property type="match status" value="1"/>
</dbReference>
<dbReference type="Proteomes" id="UP001163166">
    <property type="component" value="Chromosome"/>
</dbReference>
<dbReference type="InterPro" id="IPR024478">
    <property type="entry name" value="HlyB_4HB_MCP"/>
</dbReference>
<dbReference type="NCBIfam" id="TIGR00229">
    <property type="entry name" value="sensory_box"/>
    <property type="match status" value="1"/>
</dbReference>
<protein>
    <submittedName>
        <fullName evidence="11">MCP four helix bundle domain-containing protein</fullName>
    </submittedName>
</protein>
<dbReference type="PROSITE" id="PS50112">
    <property type="entry name" value="PAS"/>
    <property type="match status" value="1"/>
</dbReference>
<sequence>MRKNLPVTDDEYLLDDGTLIVSKTDVKGKLTYFNDQFVIASGFSEQELMGQPHNIVRHPDMPPEAFQNLWDTLKAGRPWVGAVKNRRKSGGFYWVLASATPLWENGQVTGYMSVRTKLPADQRAEAEHVYGLLRNNKAHGYRIDDGIIRRQSWLGRLGMFTRTLRSRLTTMVAVQAVIMMIIGAAGIFAVHNMDQRLQSVYEDRAVPLGQLAEINERLLDDAMALRGAVVRAKVGKQIRDVAGRIATNRERSDKLLADYTTTRLSADEKALAGKFAAARQTYFNEVVSPGIAMVAAREFDRLGELMTGRAEELFKVTKTELDKLVAMQVQGARAEYTSGQREYVMMLVISVTLLVIGLILGVLNGMFTTRAITVPLQRLNTVMGNIAQGKFDSRVVIERDDEAGVALRNIQAMQNQLFFSRQEENDAAQRIALQRKRDMQRLADEFEAAVGEIIETVSSASTELEASASSLTSTAERSQDLTVAVAAASEQAASNVQSVASATEQMSSSVSEISRQVQESARIAVESVNQARHTNDRVSELSQAAGRIGAVVELINNIAGQTNLLALNATIEAARAGEAGRGFAVVAQEVKILAEQTAKATGDISQQISGIQAGTEESVAAIRQIGVTIDRMAEIASTVASAVEQQGAATQEIARNVQQAAHGTIEVSSNIASVRQGAAETGSASSQVLAAAQALSHDSNRLKTEVSRFLSTVRAA</sequence>
<evidence type="ECO:0000259" key="9">
    <source>
        <dbReference type="PROSITE" id="PS50192"/>
    </source>
</evidence>
<evidence type="ECO:0000256" key="2">
    <source>
        <dbReference type="ARBA" id="ARBA00022519"/>
    </source>
</evidence>
<feature type="domain" description="T-SNARE coiled-coil homology" evidence="9">
    <location>
        <begin position="612"/>
        <end position="674"/>
    </location>
</feature>
<dbReference type="AlphaFoldDB" id="A0AAX3E2F8"/>
<feature type="domain" description="PAS" evidence="8">
    <location>
        <begin position="25"/>
        <end position="76"/>
    </location>
</feature>
<keyword evidence="3 5" id="KW-0807">Transducer</keyword>
<keyword evidence="6" id="KW-0812">Transmembrane</keyword>